<dbReference type="PANTHER" id="PTHR24148">
    <property type="entry name" value="ANKYRIN REPEAT DOMAIN-CONTAINING PROTEIN 39 HOMOLOG-RELATED"/>
    <property type="match status" value="1"/>
</dbReference>
<dbReference type="InterPro" id="IPR052895">
    <property type="entry name" value="HetReg/Transcr_Mod"/>
</dbReference>
<dbReference type="OrthoDB" id="3477286at2759"/>
<evidence type="ECO:0000313" key="3">
    <source>
        <dbReference type="Proteomes" id="UP000235672"/>
    </source>
</evidence>
<dbReference type="EMBL" id="KZ613523">
    <property type="protein sequence ID" value="PMD14248.1"/>
    <property type="molecule type" value="Genomic_DNA"/>
</dbReference>
<dbReference type="PANTHER" id="PTHR24148:SF64">
    <property type="entry name" value="HETEROKARYON INCOMPATIBILITY DOMAIN-CONTAINING PROTEIN"/>
    <property type="match status" value="1"/>
</dbReference>
<dbReference type="STRING" id="1745343.A0A2J6PJM6"/>
<organism evidence="2 3">
    <name type="scientific">Hyaloscypha hepaticicola</name>
    <dbReference type="NCBI Taxonomy" id="2082293"/>
    <lineage>
        <taxon>Eukaryota</taxon>
        <taxon>Fungi</taxon>
        <taxon>Dikarya</taxon>
        <taxon>Ascomycota</taxon>
        <taxon>Pezizomycotina</taxon>
        <taxon>Leotiomycetes</taxon>
        <taxon>Helotiales</taxon>
        <taxon>Hyaloscyphaceae</taxon>
        <taxon>Hyaloscypha</taxon>
    </lineage>
</organism>
<dbReference type="Proteomes" id="UP000235672">
    <property type="component" value="Unassembled WGS sequence"/>
</dbReference>
<name>A0A2J6PJM6_9HELO</name>
<evidence type="ECO:0000313" key="2">
    <source>
        <dbReference type="EMBL" id="PMD14248.1"/>
    </source>
</evidence>
<dbReference type="Pfam" id="PF06985">
    <property type="entry name" value="HET"/>
    <property type="match status" value="1"/>
</dbReference>
<accession>A0A2J6PJM6</accession>
<protein>
    <recommendedName>
        <fullName evidence="1">Heterokaryon incompatibility domain-containing protein</fullName>
    </recommendedName>
</protein>
<sequence length="571" mass="64719">MRHSPGHGAGKPRTIRYMSEKGRGIAKMRCSKDLIWALKHLRRPHEDRILWIDAICINQRDNIERNHQVENMAVLYDQAFNVCVWLGRDNEESKMAIDFIKNEIMEFQNFDDLCERKENTNKWKALLSLMQRPWFSRRWVVQEIALARKATIHCGKDSLDWKHFAIAVELFVEVETATHRLSEVMKKDIEYYHVPGWFEYVSELGASLLVQATGRVFRDYKTEASTDGNGVPQHNAPSSRQPLLSLEYLVSTMSIFDASEPRDAIYALLAIAKDTTPLAVDLQPSQSTVEGTTRAALGTFTERKLYPVHYDLPYEDVCSNFIQFCLEHSEPSRALDIICRPWALAETGFNILNPGGPAVAPTMPLPSWIPQLSGAPFEMMPQAGMAVKKMGRKNADPLVGLPILQRNYDAGEGKSIDRQALRFVKRTGHYSLYIKGFILDTVQQVEVPSQGGSIPEEWLKLAGWHDPTAAETEVPEEFWRTLVADRGKDERNPPMYYAKACKESITKGGIQSGAVNTANLINNERNSIVAQFCRRVQAVVWNRRLLKSKRGFLGLGNKHVQVGDKVCILYG</sequence>
<keyword evidence="3" id="KW-1185">Reference proteome</keyword>
<feature type="domain" description="Heterokaryon incompatibility" evidence="1">
    <location>
        <begin position="26"/>
        <end position="143"/>
    </location>
</feature>
<evidence type="ECO:0000259" key="1">
    <source>
        <dbReference type="Pfam" id="PF06985"/>
    </source>
</evidence>
<proteinExistence type="predicted"/>
<gene>
    <name evidence="2" type="ORF">NA56DRAFT_392906</name>
</gene>
<reference evidence="2 3" key="1">
    <citation type="submission" date="2016-05" db="EMBL/GenBank/DDBJ databases">
        <title>A degradative enzymes factory behind the ericoid mycorrhizal symbiosis.</title>
        <authorList>
            <consortium name="DOE Joint Genome Institute"/>
            <person name="Martino E."/>
            <person name="Morin E."/>
            <person name="Grelet G."/>
            <person name="Kuo A."/>
            <person name="Kohler A."/>
            <person name="Daghino S."/>
            <person name="Barry K."/>
            <person name="Choi C."/>
            <person name="Cichocki N."/>
            <person name="Clum A."/>
            <person name="Copeland A."/>
            <person name="Hainaut M."/>
            <person name="Haridas S."/>
            <person name="Labutti K."/>
            <person name="Lindquist E."/>
            <person name="Lipzen A."/>
            <person name="Khouja H.-R."/>
            <person name="Murat C."/>
            <person name="Ohm R."/>
            <person name="Olson A."/>
            <person name="Spatafora J."/>
            <person name="Veneault-Fourrey C."/>
            <person name="Henrissat B."/>
            <person name="Grigoriev I."/>
            <person name="Martin F."/>
            <person name="Perotto S."/>
        </authorList>
    </citation>
    <scope>NUCLEOTIDE SEQUENCE [LARGE SCALE GENOMIC DNA]</scope>
    <source>
        <strain evidence="2 3">UAMH 7357</strain>
    </source>
</reference>
<dbReference type="InterPro" id="IPR010730">
    <property type="entry name" value="HET"/>
</dbReference>
<dbReference type="AlphaFoldDB" id="A0A2J6PJM6"/>